<dbReference type="GO" id="GO:0016853">
    <property type="term" value="F:isomerase activity"/>
    <property type="evidence" value="ECO:0007669"/>
    <property type="project" value="UniProtKB-KW"/>
</dbReference>
<dbReference type="eggNOG" id="COG1082">
    <property type="taxonomic scope" value="Bacteria"/>
</dbReference>
<reference evidence="2 3" key="1">
    <citation type="submission" date="2013-08" db="EMBL/GenBank/DDBJ databases">
        <authorList>
            <person name="Durkin A.S."/>
            <person name="Haft D.R."/>
            <person name="McCorrison J."/>
            <person name="Torralba M."/>
            <person name="Gillis M."/>
            <person name="Haft D.H."/>
            <person name="Methe B."/>
            <person name="Sutton G."/>
            <person name="Nelson K.E."/>
        </authorList>
    </citation>
    <scope>NUCLEOTIDE SEQUENCE [LARGE SCALE GENOMIC DNA]</scope>
    <source>
        <strain evidence="2 3">F0195</strain>
    </source>
</reference>
<accession>U2TC28</accession>
<keyword evidence="2" id="KW-0413">Isomerase</keyword>
<name>U2TC28_9ACTN</name>
<dbReference type="PATRIC" id="fig|1125712.3.peg.186"/>
<dbReference type="InterPro" id="IPR013022">
    <property type="entry name" value="Xyl_isomerase-like_TIM-brl"/>
</dbReference>
<protein>
    <submittedName>
        <fullName evidence="2">Xylose isomerase-like TIM barrel domain protein</fullName>
    </submittedName>
</protein>
<sequence length="308" mass="35284">MKFGLLTSILEGTTFEKAVDFASENGLRCLEVACWPNAGGAKRRYAGVCHIDAEALTLERARQINEYCAKRHVEISSLGYYPNTLEPDLARREEYVKHLYALIDASHMLGVNMVSTFIGRIPTKNLEDNLEEVRMVWPPILEYAQAKNVRIAIENCPMLFTKDEWPGGQNLMTSPSNWRKIFEVLPYDNLGINYDPSHFVWQQIDYIKPLYEFRDRIFHAHYKDIKLLTDKLHDVGVMAYPLEYMSPKIPGLGDIDWGAFVSALTDIGYNGYTCIEIEDKAFEGSLEEAKRAVQLAARYLRNFVPVDE</sequence>
<dbReference type="Gene3D" id="3.20.20.150">
    <property type="entry name" value="Divalent-metal-dependent TIM barrel enzymes"/>
    <property type="match status" value="1"/>
</dbReference>
<dbReference type="Pfam" id="PF01261">
    <property type="entry name" value="AP_endonuc_2"/>
    <property type="match status" value="1"/>
</dbReference>
<keyword evidence="3" id="KW-1185">Reference proteome</keyword>
<feature type="domain" description="Xylose isomerase-like TIM barrel" evidence="1">
    <location>
        <begin position="19"/>
        <end position="301"/>
    </location>
</feature>
<dbReference type="AlphaFoldDB" id="U2TC28"/>
<dbReference type="OrthoDB" id="9779184at2"/>
<comment type="caution">
    <text evidence="2">The sequence shown here is derived from an EMBL/GenBank/DDBJ whole genome shotgun (WGS) entry which is preliminary data.</text>
</comment>
<dbReference type="RefSeq" id="WP_021724928.1">
    <property type="nucleotide sequence ID" value="NZ_AWEZ01000006.1"/>
</dbReference>
<organism evidence="2 3">
    <name type="scientific">Olsenella profusa F0195</name>
    <dbReference type="NCBI Taxonomy" id="1125712"/>
    <lineage>
        <taxon>Bacteria</taxon>
        <taxon>Bacillati</taxon>
        <taxon>Actinomycetota</taxon>
        <taxon>Coriobacteriia</taxon>
        <taxon>Coriobacteriales</taxon>
        <taxon>Atopobiaceae</taxon>
        <taxon>Olsenella</taxon>
    </lineage>
</organism>
<dbReference type="PANTHER" id="PTHR12110:SF21">
    <property type="entry name" value="XYLOSE ISOMERASE-LIKE TIM BARREL DOMAIN-CONTAINING PROTEIN"/>
    <property type="match status" value="1"/>
</dbReference>
<gene>
    <name evidence="2" type="ORF">HMPREF1316_1133</name>
</gene>
<evidence type="ECO:0000313" key="2">
    <source>
        <dbReference type="EMBL" id="ERL10604.1"/>
    </source>
</evidence>
<dbReference type="InterPro" id="IPR050312">
    <property type="entry name" value="IolE/XylAMocC-like"/>
</dbReference>
<dbReference type="PANTHER" id="PTHR12110">
    <property type="entry name" value="HYDROXYPYRUVATE ISOMERASE"/>
    <property type="match status" value="1"/>
</dbReference>
<dbReference type="SUPFAM" id="SSF51658">
    <property type="entry name" value="Xylose isomerase-like"/>
    <property type="match status" value="1"/>
</dbReference>
<dbReference type="EMBL" id="AWEZ01000006">
    <property type="protein sequence ID" value="ERL10604.1"/>
    <property type="molecule type" value="Genomic_DNA"/>
</dbReference>
<proteinExistence type="predicted"/>
<dbReference type="STRING" id="1125712.HMPREF1316_1133"/>
<dbReference type="InterPro" id="IPR036237">
    <property type="entry name" value="Xyl_isomerase-like_sf"/>
</dbReference>
<evidence type="ECO:0000259" key="1">
    <source>
        <dbReference type="Pfam" id="PF01261"/>
    </source>
</evidence>
<evidence type="ECO:0000313" key="3">
    <source>
        <dbReference type="Proteomes" id="UP000016638"/>
    </source>
</evidence>
<dbReference type="Proteomes" id="UP000016638">
    <property type="component" value="Unassembled WGS sequence"/>
</dbReference>